<comment type="subcellular location">
    <subcellularLocation>
        <location evidence="1">Membrane</location>
        <topology evidence="1">Multi-pass membrane protein</topology>
    </subcellularLocation>
</comment>
<gene>
    <name evidence="14" type="ORF">RI129_004681</name>
</gene>
<dbReference type="Gene3D" id="1.10.287.770">
    <property type="entry name" value="YojJ-like"/>
    <property type="match status" value="1"/>
</dbReference>
<evidence type="ECO:0000256" key="13">
    <source>
        <dbReference type="SAM" id="Phobius"/>
    </source>
</evidence>
<dbReference type="Gene3D" id="1.10.287.820">
    <property type="entry name" value="Acid-sensing ion channel domain"/>
    <property type="match status" value="1"/>
</dbReference>
<keyword evidence="5 12" id="KW-0812">Transmembrane</keyword>
<dbReference type="PANTHER" id="PTHR11690">
    <property type="entry name" value="AMILORIDE-SENSITIVE SODIUM CHANNEL-RELATED"/>
    <property type="match status" value="1"/>
</dbReference>
<protein>
    <submittedName>
        <fullName evidence="14">Uncharacterized protein</fullName>
    </submittedName>
</protein>
<dbReference type="PRINTS" id="PR01078">
    <property type="entry name" value="AMINACHANNEL"/>
</dbReference>
<comment type="similarity">
    <text evidence="2 12">Belongs to the amiloride-sensitive sodium channel (TC 1.A.6) family.</text>
</comment>
<evidence type="ECO:0000313" key="14">
    <source>
        <dbReference type="EMBL" id="KAK5646217.1"/>
    </source>
</evidence>
<comment type="caution">
    <text evidence="14">The sequence shown here is derived from an EMBL/GenBank/DDBJ whole genome shotgun (WGS) entry which is preliminary data.</text>
</comment>
<organism evidence="14 15">
    <name type="scientific">Pyrocoelia pectoralis</name>
    <dbReference type="NCBI Taxonomy" id="417401"/>
    <lineage>
        <taxon>Eukaryota</taxon>
        <taxon>Metazoa</taxon>
        <taxon>Ecdysozoa</taxon>
        <taxon>Arthropoda</taxon>
        <taxon>Hexapoda</taxon>
        <taxon>Insecta</taxon>
        <taxon>Pterygota</taxon>
        <taxon>Neoptera</taxon>
        <taxon>Endopterygota</taxon>
        <taxon>Coleoptera</taxon>
        <taxon>Polyphaga</taxon>
        <taxon>Elateriformia</taxon>
        <taxon>Elateroidea</taxon>
        <taxon>Lampyridae</taxon>
        <taxon>Lampyrinae</taxon>
        <taxon>Pyrocoelia</taxon>
    </lineage>
</organism>
<dbReference type="EMBL" id="JAVRBK010000003">
    <property type="protein sequence ID" value="KAK5646217.1"/>
    <property type="molecule type" value="Genomic_DNA"/>
</dbReference>
<reference evidence="14 15" key="1">
    <citation type="journal article" date="2024" name="Insects">
        <title>An Improved Chromosome-Level Genome Assembly of the Firefly Pyrocoelia pectoralis.</title>
        <authorList>
            <person name="Fu X."/>
            <person name="Meyer-Rochow V.B."/>
            <person name="Ballantyne L."/>
            <person name="Zhu X."/>
        </authorList>
    </citation>
    <scope>NUCLEOTIDE SEQUENCE [LARGE SCALE GENOMIC DNA]</scope>
    <source>
        <strain evidence="14">XCY_ONT2</strain>
    </source>
</reference>
<evidence type="ECO:0000256" key="12">
    <source>
        <dbReference type="RuleBase" id="RU000679"/>
    </source>
</evidence>
<evidence type="ECO:0000256" key="3">
    <source>
        <dbReference type="ARBA" id="ARBA00022448"/>
    </source>
</evidence>
<evidence type="ECO:0000313" key="15">
    <source>
        <dbReference type="Proteomes" id="UP001329430"/>
    </source>
</evidence>
<evidence type="ECO:0000256" key="7">
    <source>
        <dbReference type="ARBA" id="ARBA00023053"/>
    </source>
</evidence>
<evidence type="ECO:0000256" key="9">
    <source>
        <dbReference type="ARBA" id="ARBA00023136"/>
    </source>
</evidence>
<feature type="transmembrane region" description="Helical" evidence="13">
    <location>
        <begin position="233"/>
        <end position="252"/>
    </location>
</feature>
<dbReference type="AlphaFoldDB" id="A0AAN7ZJJ5"/>
<evidence type="ECO:0000256" key="5">
    <source>
        <dbReference type="ARBA" id="ARBA00022692"/>
    </source>
</evidence>
<evidence type="ECO:0000256" key="8">
    <source>
        <dbReference type="ARBA" id="ARBA00023065"/>
    </source>
</evidence>
<keyword evidence="15" id="KW-1185">Reference proteome</keyword>
<keyword evidence="3 12" id="KW-0813">Transport</keyword>
<sequence length="292" mass="33137">MASLGAGTHLGLTIVLDAQLQSYYCSSSTGVGFKVLLHNPLETPKMADFALLTAPGIEARIIIRPKIYDASFTIRGIDIKKRMCYFTNEKDLQFYRTYTELNCKLECQANYTLSLCGCVPFYLPKNRFKKICSKKQEACSNIAKEVMETPNQNGSNCNCLPACFELQFDASVTFGKLGNKFKIKEQLIKNENPDYFMENMAVLHFYFTESQFTRNTKSELYGFSEFLSNTGGLLGLFLGFGALSVVEVIYYLSLRVCCTAIRTHKKNKRKIKKKAIENNNNNNSKQIYPFAR</sequence>
<keyword evidence="8 12" id="KW-0406">Ion transport</keyword>
<dbReference type="PANTHER" id="PTHR11690:SF243">
    <property type="entry name" value="PICKPOCKET 12-RELATED"/>
    <property type="match status" value="1"/>
</dbReference>
<evidence type="ECO:0000256" key="1">
    <source>
        <dbReference type="ARBA" id="ARBA00004141"/>
    </source>
</evidence>
<dbReference type="GO" id="GO:0005886">
    <property type="term" value="C:plasma membrane"/>
    <property type="evidence" value="ECO:0007669"/>
    <property type="project" value="TreeGrafter"/>
</dbReference>
<name>A0AAN7ZJJ5_9COLE</name>
<evidence type="ECO:0000256" key="6">
    <source>
        <dbReference type="ARBA" id="ARBA00022989"/>
    </source>
</evidence>
<keyword evidence="6 13" id="KW-1133">Transmembrane helix</keyword>
<keyword evidence="4 12" id="KW-0894">Sodium channel</keyword>
<keyword evidence="11 12" id="KW-0407">Ion channel</keyword>
<accession>A0AAN7ZJJ5</accession>
<evidence type="ECO:0000256" key="11">
    <source>
        <dbReference type="ARBA" id="ARBA00023303"/>
    </source>
</evidence>
<keyword evidence="10 12" id="KW-0739">Sodium transport</keyword>
<keyword evidence="7" id="KW-0915">Sodium</keyword>
<evidence type="ECO:0000256" key="10">
    <source>
        <dbReference type="ARBA" id="ARBA00023201"/>
    </source>
</evidence>
<keyword evidence="9 13" id="KW-0472">Membrane</keyword>
<evidence type="ECO:0000256" key="4">
    <source>
        <dbReference type="ARBA" id="ARBA00022461"/>
    </source>
</evidence>
<evidence type="ECO:0000256" key="2">
    <source>
        <dbReference type="ARBA" id="ARBA00007193"/>
    </source>
</evidence>
<proteinExistence type="inferred from homology"/>
<dbReference type="InterPro" id="IPR001873">
    <property type="entry name" value="ENaC"/>
</dbReference>
<dbReference type="Proteomes" id="UP001329430">
    <property type="component" value="Chromosome 3"/>
</dbReference>
<dbReference type="Pfam" id="PF00858">
    <property type="entry name" value="ASC"/>
    <property type="match status" value="1"/>
</dbReference>
<dbReference type="GO" id="GO:0015280">
    <property type="term" value="F:ligand-gated sodium channel activity"/>
    <property type="evidence" value="ECO:0007669"/>
    <property type="project" value="TreeGrafter"/>
</dbReference>